<proteinExistence type="inferred from homology"/>
<evidence type="ECO:0000313" key="4">
    <source>
        <dbReference type="EMBL" id="KAL1305621.1"/>
    </source>
</evidence>
<comment type="similarity">
    <text evidence="3">Belongs to the CTU2/NCS2 family.</text>
</comment>
<dbReference type="EMBL" id="JBFMKM010000006">
    <property type="protein sequence ID" value="KAL1305621.1"/>
    <property type="molecule type" value="Genomic_DNA"/>
</dbReference>
<keyword evidence="2 3" id="KW-0819">tRNA processing</keyword>
<comment type="subcellular location">
    <subcellularLocation>
        <location evidence="3">Cytoplasm</location>
    </subcellularLocation>
</comment>
<dbReference type="HAMAP" id="MF_03054">
    <property type="entry name" value="CTU2"/>
    <property type="match status" value="1"/>
</dbReference>
<accession>A0ABR3PHK3</accession>
<dbReference type="PANTHER" id="PTHR20882:SF14">
    <property type="entry name" value="CYTOPLASMIC TRNA 2-THIOLATION PROTEIN 2"/>
    <property type="match status" value="1"/>
</dbReference>
<evidence type="ECO:0000256" key="1">
    <source>
        <dbReference type="ARBA" id="ARBA00022490"/>
    </source>
</evidence>
<keyword evidence="1 3" id="KW-0963">Cytoplasm</keyword>
<gene>
    <name evidence="3" type="primary">NCS2</name>
    <name evidence="3" type="synonym">CTU2</name>
    <name evidence="4" type="ORF">AAFC00_007222</name>
</gene>
<organism evidence="4 5">
    <name type="scientific">Neodothiora populina</name>
    <dbReference type="NCBI Taxonomy" id="2781224"/>
    <lineage>
        <taxon>Eukaryota</taxon>
        <taxon>Fungi</taxon>
        <taxon>Dikarya</taxon>
        <taxon>Ascomycota</taxon>
        <taxon>Pezizomycotina</taxon>
        <taxon>Dothideomycetes</taxon>
        <taxon>Dothideomycetidae</taxon>
        <taxon>Dothideales</taxon>
        <taxon>Dothioraceae</taxon>
        <taxon>Neodothiora</taxon>
    </lineage>
</organism>
<comment type="caution">
    <text evidence="4">The sequence shown here is derived from an EMBL/GenBank/DDBJ whole genome shotgun (WGS) entry which is preliminary data.</text>
</comment>
<reference evidence="4 5" key="1">
    <citation type="submission" date="2024-07" db="EMBL/GenBank/DDBJ databases">
        <title>Draft sequence of the Neodothiora populina.</title>
        <authorList>
            <person name="Drown D.D."/>
            <person name="Schuette U.S."/>
            <person name="Buechlein A.B."/>
            <person name="Rusch D.R."/>
            <person name="Winton L.W."/>
            <person name="Adams G.A."/>
        </authorList>
    </citation>
    <scope>NUCLEOTIDE SEQUENCE [LARGE SCALE GENOMIC DNA]</scope>
    <source>
        <strain evidence="4 5">CPC 39397</strain>
    </source>
</reference>
<comment type="function">
    <text evidence="3">Plays a central role in 2-thiolation of mcm(5)S(2)U at tRNA wobble positions of tRNA(Lys), tRNA(Glu) and tRNA(Gln). May act by forming a heterodimer with NCS6 that ligates sulfur from thiocarboxylated URM1 onto the uridine of tRNAs at wobble position. Prior mcm(5) tRNA modification by the elongator complex is required for 2-thiolation. May also be involved in protein urmylation.</text>
</comment>
<dbReference type="PANTHER" id="PTHR20882">
    <property type="entry name" value="CYTOPLASMIC TRNA 2-THIOLATION PROTEIN 2"/>
    <property type="match status" value="1"/>
</dbReference>
<evidence type="ECO:0000313" key="5">
    <source>
        <dbReference type="Proteomes" id="UP001562354"/>
    </source>
</evidence>
<comment type="pathway">
    <text evidence="3">tRNA modification; 5-methoxycarbonylmethyl-2-thiouridine-tRNA biosynthesis.</text>
</comment>
<dbReference type="Gene3D" id="3.40.50.620">
    <property type="entry name" value="HUPs"/>
    <property type="match status" value="1"/>
</dbReference>
<dbReference type="Pfam" id="PF10288">
    <property type="entry name" value="CTU2"/>
    <property type="match status" value="1"/>
</dbReference>
<evidence type="ECO:0000256" key="2">
    <source>
        <dbReference type="ARBA" id="ARBA00022694"/>
    </source>
</evidence>
<dbReference type="SUPFAM" id="SSF52402">
    <property type="entry name" value="Adenine nucleotide alpha hydrolases-like"/>
    <property type="match status" value="1"/>
</dbReference>
<evidence type="ECO:0000256" key="3">
    <source>
        <dbReference type="HAMAP-Rule" id="MF_03054"/>
    </source>
</evidence>
<dbReference type="GeneID" id="95980921"/>
<dbReference type="RefSeq" id="XP_069201894.1">
    <property type="nucleotide sequence ID" value="XM_069347289.1"/>
</dbReference>
<protein>
    <recommendedName>
        <fullName evidence="3">Cytoplasmic tRNA 2-thiolation protein 2</fullName>
    </recommendedName>
</protein>
<dbReference type="Proteomes" id="UP001562354">
    <property type="component" value="Unassembled WGS sequence"/>
</dbReference>
<name>A0ABR3PHK3_9PEZI</name>
<dbReference type="InterPro" id="IPR019407">
    <property type="entry name" value="CTU2"/>
</dbReference>
<dbReference type="InterPro" id="IPR014729">
    <property type="entry name" value="Rossmann-like_a/b/a_fold"/>
</dbReference>
<sequence>MPGRGLSTGTNGSAAAKQTCAQCQENEAFENVRGRYMCRTCFRRYIETKCVKRMEAFRTRHSSADQHRLLLLPLSLGLSSVTLLQLLEDQLKRQVSKSGRTGFELHVLHVDDSPSVDSNNDSQSAAILERIKSRYPKHAYSICPLSDVMALPDIEDVLNQNNIDTASSTPLTDASTNDGKLLNFLSSLPSMTARTDAFQILRQRLIVSVAKSLSCEAILWSDTTTRLAEKTLSETAKGRGFSLAWAISDGPSPHGIDFYYPMRDLLKKELVAYASIEEIGLQEIAIPEKPTSTVVSAKNSSIDELMRGYFENVEANYPSIVANVVRTTGRLQAPTTATAQGDSKCGLCGLPIISAGGEDGFKVKGMTRHGIQFCHGCARSFPLSSA</sequence>
<keyword evidence="5" id="KW-1185">Reference proteome</keyword>